<dbReference type="RefSeq" id="XP_030384548.1">
    <property type="nucleotide sequence ID" value="XM_030528688.1"/>
</dbReference>
<feature type="region of interest" description="Disordered" evidence="1">
    <location>
        <begin position="261"/>
        <end position="309"/>
    </location>
</feature>
<protein>
    <submittedName>
        <fullName evidence="4">Uncharacterized protein LOC115631845</fullName>
    </submittedName>
</protein>
<feature type="region of interest" description="Disordered" evidence="1">
    <location>
        <begin position="358"/>
        <end position="436"/>
    </location>
</feature>
<evidence type="ECO:0000313" key="4">
    <source>
        <dbReference type="RefSeq" id="XP_030384548.1"/>
    </source>
</evidence>
<dbReference type="GO" id="GO:0005634">
    <property type="term" value="C:nucleus"/>
    <property type="evidence" value="ECO:0007669"/>
    <property type="project" value="InterPro"/>
</dbReference>
<dbReference type="GeneID" id="115631845"/>
<evidence type="ECO:0000256" key="1">
    <source>
        <dbReference type="SAM" id="MobiDB-lite"/>
    </source>
</evidence>
<evidence type="ECO:0000313" key="3">
    <source>
        <dbReference type="Proteomes" id="UP000504634"/>
    </source>
</evidence>
<feature type="compositionally biased region" description="Polar residues" evidence="1">
    <location>
        <begin position="261"/>
        <end position="299"/>
    </location>
</feature>
<accession>A0A6J2UAP0</accession>
<evidence type="ECO:0000259" key="2">
    <source>
        <dbReference type="SMART" id="SM00868"/>
    </source>
</evidence>
<dbReference type="AlphaFoldDB" id="A0A6J2UAP0"/>
<feature type="compositionally biased region" description="Polar residues" evidence="1">
    <location>
        <begin position="422"/>
        <end position="436"/>
    </location>
</feature>
<dbReference type="OrthoDB" id="7849017at2759"/>
<dbReference type="GO" id="GO:0008270">
    <property type="term" value="F:zinc ion binding"/>
    <property type="evidence" value="ECO:0007669"/>
    <property type="project" value="InterPro"/>
</dbReference>
<dbReference type="SMART" id="SM00868">
    <property type="entry name" value="zf-AD"/>
    <property type="match status" value="1"/>
</dbReference>
<name>A0A6J2UAP0_DROLE</name>
<gene>
    <name evidence="4" type="primary">LOC115631845</name>
</gene>
<reference evidence="4" key="1">
    <citation type="submission" date="2025-08" db="UniProtKB">
        <authorList>
            <consortium name="RefSeq"/>
        </authorList>
    </citation>
    <scope>IDENTIFICATION</scope>
    <source>
        <strain evidence="4">11010-0011.00</strain>
        <tissue evidence="4">Whole body</tissue>
    </source>
</reference>
<organism evidence="3 4">
    <name type="scientific">Drosophila lebanonensis</name>
    <name type="common">Fruit fly</name>
    <name type="synonym">Scaptodrosophila lebanonensis</name>
    <dbReference type="NCBI Taxonomy" id="7225"/>
    <lineage>
        <taxon>Eukaryota</taxon>
        <taxon>Metazoa</taxon>
        <taxon>Ecdysozoa</taxon>
        <taxon>Arthropoda</taxon>
        <taxon>Hexapoda</taxon>
        <taxon>Insecta</taxon>
        <taxon>Pterygota</taxon>
        <taxon>Neoptera</taxon>
        <taxon>Endopterygota</taxon>
        <taxon>Diptera</taxon>
        <taxon>Brachycera</taxon>
        <taxon>Muscomorpha</taxon>
        <taxon>Ephydroidea</taxon>
        <taxon>Drosophilidae</taxon>
        <taxon>Scaptodrosophila</taxon>
    </lineage>
</organism>
<feature type="domain" description="ZAD" evidence="2">
    <location>
        <begin position="47"/>
        <end position="128"/>
    </location>
</feature>
<dbReference type="InterPro" id="IPR012934">
    <property type="entry name" value="Znf_AD"/>
</dbReference>
<dbReference type="Proteomes" id="UP000504634">
    <property type="component" value="Unplaced"/>
</dbReference>
<keyword evidence="3" id="KW-1185">Reference proteome</keyword>
<proteinExistence type="predicted"/>
<sequence length="436" mass="48510">MDRSKTRTLEIDLSVFEAMFEQATYSKEQTPLTLATNISNLEDLQLCCRCCGRIDDNTFVDLDEEQNFDFDPSINNYRSLFQRTSLQFQFHTMPNLPTRICARCCYKIKIFYCLTRQFVLNQNSMRATITEWYRNNHWIEPPEQATDLKRVNEELAAADPELLPPPPLPQTATKNGVVVGCKERVASCLVQPMPQEMPKKIEQASKQTNKNASGANKIARINALAKLKSPPFICHSCGWEWATRADLIAHCGVRTCCRSPSQQSGSLASGRNPAQVSQSARAKSLHGSNLQVARTQRQPATAREVRGRQQDCNAAAKKLFIVPTRQGTSSAPLPTYPRRVASALSIPARATCHTAAQTRRERTTRFPVAEPDPSMPDVESGAKNECIVPPRIASDGCEPTSLQATGQGAGPATTNPVPPSRAQLQRQQNARCRQWR</sequence>